<evidence type="ECO:0000313" key="1">
    <source>
        <dbReference type="EMBL" id="KAI3819190.1"/>
    </source>
</evidence>
<protein>
    <submittedName>
        <fullName evidence="1">Uncharacterized protein</fullName>
    </submittedName>
</protein>
<reference evidence="2" key="1">
    <citation type="journal article" date="2022" name="Mol. Ecol. Resour.">
        <title>The genomes of chicory, endive, great burdock and yacon provide insights into Asteraceae palaeo-polyploidization history and plant inulin production.</title>
        <authorList>
            <person name="Fan W."/>
            <person name="Wang S."/>
            <person name="Wang H."/>
            <person name="Wang A."/>
            <person name="Jiang F."/>
            <person name="Liu H."/>
            <person name="Zhao H."/>
            <person name="Xu D."/>
            <person name="Zhang Y."/>
        </authorList>
    </citation>
    <scope>NUCLEOTIDE SEQUENCE [LARGE SCALE GENOMIC DNA]</scope>
    <source>
        <strain evidence="2">cv. Yunnan</strain>
    </source>
</reference>
<proteinExistence type="predicted"/>
<dbReference type="EMBL" id="CM042021">
    <property type="protein sequence ID" value="KAI3819190.1"/>
    <property type="molecule type" value="Genomic_DNA"/>
</dbReference>
<gene>
    <name evidence="1" type="ORF">L1987_13015</name>
</gene>
<reference evidence="1 2" key="2">
    <citation type="journal article" date="2022" name="Mol. Ecol. Resour.">
        <title>The genomes of chicory, endive, great burdock and yacon provide insights into Asteraceae paleo-polyploidization history and plant inulin production.</title>
        <authorList>
            <person name="Fan W."/>
            <person name="Wang S."/>
            <person name="Wang H."/>
            <person name="Wang A."/>
            <person name="Jiang F."/>
            <person name="Liu H."/>
            <person name="Zhao H."/>
            <person name="Xu D."/>
            <person name="Zhang Y."/>
        </authorList>
    </citation>
    <scope>NUCLEOTIDE SEQUENCE [LARGE SCALE GENOMIC DNA]</scope>
    <source>
        <strain evidence="2">cv. Yunnan</strain>
        <tissue evidence="1">Leaves</tissue>
    </source>
</reference>
<dbReference type="Proteomes" id="UP001056120">
    <property type="component" value="Linkage Group LG04"/>
</dbReference>
<name>A0ACB9JHG5_9ASTR</name>
<evidence type="ECO:0000313" key="2">
    <source>
        <dbReference type="Proteomes" id="UP001056120"/>
    </source>
</evidence>
<comment type="caution">
    <text evidence="1">The sequence shown here is derived from an EMBL/GenBank/DDBJ whole genome shotgun (WGS) entry which is preliminary data.</text>
</comment>
<sequence length="79" mass="8818">MMPTTINGSSSSLVVQQSYSNGIDDQVNNQVWLGKSKSGATSFVDDEVQVCSPSHKPEIDNQVRFMFFLSSLPYPRFQN</sequence>
<keyword evidence="2" id="KW-1185">Reference proteome</keyword>
<organism evidence="1 2">
    <name type="scientific">Smallanthus sonchifolius</name>
    <dbReference type="NCBI Taxonomy" id="185202"/>
    <lineage>
        <taxon>Eukaryota</taxon>
        <taxon>Viridiplantae</taxon>
        <taxon>Streptophyta</taxon>
        <taxon>Embryophyta</taxon>
        <taxon>Tracheophyta</taxon>
        <taxon>Spermatophyta</taxon>
        <taxon>Magnoliopsida</taxon>
        <taxon>eudicotyledons</taxon>
        <taxon>Gunneridae</taxon>
        <taxon>Pentapetalae</taxon>
        <taxon>asterids</taxon>
        <taxon>campanulids</taxon>
        <taxon>Asterales</taxon>
        <taxon>Asteraceae</taxon>
        <taxon>Asteroideae</taxon>
        <taxon>Heliantheae alliance</taxon>
        <taxon>Millerieae</taxon>
        <taxon>Smallanthus</taxon>
    </lineage>
</organism>
<accession>A0ACB9JHG5</accession>